<evidence type="ECO:0000313" key="3">
    <source>
        <dbReference type="Proteomes" id="UP000249402"/>
    </source>
</evidence>
<feature type="signal peptide" evidence="1">
    <location>
        <begin position="1"/>
        <end position="21"/>
    </location>
</feature>
<dbReference type="EMBL" id="KZ824432">
    <property type="protein sequence ID" value="RAL02047.1"/>
    <property type="molecule type" value="Genomic_DNA"/>
</dbReference>
<organism evidence="2 3">
    <name type="scientific">Aspergillus ibericus CBS 121593</name>
    <dbReference type="NCBI Taxonomy" id="1448316"/>
    <lineage>
        <taxon>Eukaryota</taxon>
        <taxon>Fungi</taxon>
        <taxon>Dikarya</taxon>
        <taxon>Ascomycota</taxon>
        <taxon>Pezizomycotina</taxon>
        <taxon>Eurotiomycetes</taxon>
        <taxon>Eurotiomycetidae</taxon>
        <taxon>Eurotiales</taxon>
        <taxon>Aspergillaceae</taxon>
        <taxon>Aspergillus</taxon>
        <taxon>Aspergillus subgen. Circumdati</taxon>
    </lineage>
</organism>
<dbReference type="STRING" id="1448316.A0A395H2D5"/>
<dbReference type="GeneID" id="37227481"/>
<keyword evidence="1" id="KW-0732">Signal</keyword>
<dbReference type="OrthoDB" id="5426294at2759"/>
<dbReference type="Proteomes" id="UP000249402">
    <property type="component" value="Unassembled WGS sequence"/>
</dbReference>
<gene>
    <name evidence="2" type="ORF">BO80DRAFT_463733</name>
</gene>
<accession>A0A395H2D5</accession>
<evidence type="ECO:0000313" key="2">
    <source>
        <dbReference type="EMBL" id="RAL02047.1"/>
    </source>
</evidence>
<protein>
    <recommendedName>
        <fullName evidence="4">Secreted protein</fullName>
    </recommendedName>
</protein>
<evidence type="ECO:0000256" key="1">
    <source>
        <dbReference type="SAM" id="SignalP"/>
    </source>
</evidence>
<feature type="chain" id="PRO_5017458158" description="Secreted protein" evidence="1">
    <location>
        <begin position="22"/>
        <end position="195"/>
    </location>
</feature>
<reference evidence="2 3" key="1">
    <citation type="submission" date="2018-02" db="EMBL/GenBank/DDBJ databases">
        <title>The genomes of Aspergillus section Nigri reveals drivers in fungal speciation.</title>
        <authorList>
            <consortium name="DOE Joint Genome Institute"/>
            <person name="Vesth T.C."/>
            <person name="Nybo J."/>
            <person name="Theobald S."/>
            <person name="Brandl J."/>
            <person name="Frisvad J.C."/>
            <person name="Nielsen K.F."/>
            <person name="Lyhne E.K."/>
            <person name="Kogle M.E."/>
            <person name="Kuo A."/>
            <person name="Riley R."/>
            <person name="Clum A."/>
            <person name="Nolan M."/>
            <person name="Lipzen A."/>
            <person name="Salamov A."/>
            <person name="Henrissat B."/>
            <person name="Wiebenga A."/>
            <person name="De vries R.P."/>
            <person name="Grigoriev I.V."/>
            <person name="Mortensen U.H."/>
            <person name="Andersen M.R."/>
            <person name="Baker S.E."/>
        </authorList>
    </citation>
    <scope>NUCLEOTIDE SEQUENCE [LARGE SCALE GENOMIC DNA]</scope>
    <source>
        <strain evidence="2 3">CBS 121593</strain>
    </source>
</reference>
<dbReference type="VEuPathDB" id="FungiDB:BO80DRAFT_463733"/>
<keyword evidence="3" id="KW-1185">Reference proteome</keyword>
<dbReference type="RefSeq" id="XP_025576374.1">
    <property type="nucleotide sequence ID" value="XM_025722616.1"/>
</dbReference>
<name>A0A395H2D5_9EURO</name>
<dbReference type="AlphaFoldDB" id="A0A395H2D5"/>
<proteinExistence type="predicted"/>
<sequence length="195" mass="21335">MPNRFSLIIATILAFMLTAASQISNPKTNTLICSKPGGSYCVYGSLKNSVIISCASKNTVEIRSCNLLLSNILPEGYEEQAICYESTPPTGDAVCAFRCTGYTLPLATVPVPESILCDEAGLWDQYPNTPDVNSHPTLTSTTSSHTYYAISPHESNQFNGYGDDSEDFIDLYFNDLSYSEPELELESEFGDDDYG</sequence>
<evidence type="ECO:0008006" key="4">
    <source>
        <dbReference type="Google" id="ProtNLM"/>
    </source>
</evidence>